<feature type="region of interest" description="Disordered" evidence="1">
    <location>
        <begin position="19"/>
        <end position="77"/>
    </location>
</feature>
<sequence length="77" mass="8250">MPGDKVPLTISLVQNLDDDAGVAKSPRRRTNQPGQRRCGSRGFLSSPVTGRSAPLGMRLGKENQGPFQGWIGGEPFT</sequence>
<accession>A0A0J9HDR0</accession>
<protein>
    <submittedName>
        <fullName evidence="2">Uncharacterized protein</fullName>
    </submittedName>
</protein>
<name>A0A0J9HDR0_AJEDA</name>
<dbReference type="Proteomes" id="UP000007802">
    <property type="component" value="Unassembled WGS sequence"/>
</dbReference>
<proteinExistence type="predicted"/>
<gene>
    <name evidence="2" type="ORF">BDDG_11949</name>
</gene>
<reference evidence="2" key="1">
    <citation type="submission" date="2010-03" db="EMBL/GenBank/DDBJ databases">
        <title>Annotation of Blastomyces dermatitidis strain ATCC 18188.</title>
        <authorList>
            <consortium name="The Broad Institute Genome Sequencing Platform"/>
            <consortium name="Broad Institute Genome Sequencing Center for Infectious Disease."/>
            <person name="Cuomo C."/>
            <person name="Klein B."/>
            <person name="Sullivan T."/>
            <person name="Heitman J."/>
            <person name="Young S."/>
            <person name="Zeng Q."/>
            <person name="Gargeya S."/>
            <person name="Alvarado L."/>
            <person name="Berlin A.M."/>
            <person name="Chapman S.B."/>
            <person name="Chen Z."/>
            <person name="Freedman E."/>
            <person name="Gellesch M."/>
            <person name="Goldberg J."/>
            <person name="Griggs A."/>
            <person name="Gujja S."/>
            <person name="Heilman E."/>
            <person name="Heiman D."/>
            <person name="Howarth C."/>
            <person name="Mehta T."/>
            <person name="Neiman D."/>
            <person name="Pearson M."/>
            <person name="Roberts A."/>
            <person name="Saif S."/>
            <person name="Shea T."/>
            <person name="Shenoy N."/>
            <person name="Sisk P."/>
            <person name="Stolte C."/>
            <person name="Sykes S."/>
            <person name="White J."/>
            <person name="Yandava C."/>
            <person name="Haas B."/>
            <person name="Nusbaum C."/>
            <person name="Birren B."/>
        </authorList>
    </citation>
    <scope>NUCLEOTIDE SEQUENCE</scope>
    <source>
        <strain evidence="2">ATCC 18188</strain>
    </source>
</reference>
<organism evidence="2">
    <name type="scientific">Ajellomyces dermatitidis (strain ATCC 18188 / CBS 674.68)</name>
    <name type="common">Blastomyces dermatitidis</name>
    <dbReference type="NCBI Taxonomy" id="653446"/>
    <lineage>
        <taxon>Eukaryota</taxon>
        <taxon>Fungi</taxon>
        <taxon>Dikarya</taxon>
        <taxon>Ascomycota</taxon>
        <taxon>Pezizomycotina</taxon>
        <taxon>Eurotiomycetes</taxon>
        <taxon>Eurotiomycetidae</taxon>
        <taxon>Onygenales</taxon>
        <taxon>Ajellomycetaceae</taxon>
        <taxon>Blastomyces</taxon>
    </lineage>
</organism>
<evidence type="ECO:0000256" key="1">
    <source>
        <dbReference type="SAM" id="MobiDB-lite"/>
    </source>
</evidence>
<evidence type="ECO:0000313" key="2">
    <source>
        <dbReference type="EMBL" id="KMW67164.1"/>
    </source>
</evidence>
<dbReference type="AlphaFoldDB" id="A0A0J9HDR0"/>
<dbReference type="EMBL" id="GG749417">
    <property type="protein sequence ID" value="KMW67164.1"/>
    <property type="molecule type" value="Genomic_DNA"/>
</dbReference>